<dbReference type="AlphaFoldDB" id="A0A9D9DM33"/>
<keyword evidence="3" id="KW-0479">Metal-binding</keyword>
<keyword evidence="5 7" id="KW-0067">ATP-binding</keyword>
<dbReference type="NCBIfam" id="TIGR01499">
    <property type="entry name" value="folC"/>
    <property type="match status" value="1"/>
</dbReference>
<evidence type="ECO:0000256" key="6">
    <source>
        <dbReference type="ARBA" id="ARBA00022842"/>
    </source>
</evidence>
<evidence type="ECO:0000256" key="2">
    <source>
        <dbReference type="ARBA" id="ARBA00022598"/>
    </source>
</evidence>
<evidence type="ECO:0000313" key="10">
    <source>
        <dbReference type="Proteomes" id="UP000823635"/>
    </source>
</evidence>
<dbReference type="GO" id="GO:0005737">
    <property type="term" value="C:cytoplasm"/>
    <property type="evidence" value="ECO:0007669"/>
    <property type="project" value="TreeGrafter"/>
</dbReference>
<dbReference type="GO" id="GO:0004326">
    <property type="term" value="F:tetrahydrofolylpolyglutamate synthase activity"/>
    <property type="evidence" value="ECO:0007669"/>
    <property type="project" value="InterPro"/>
</dbReference>
<dbReference type="GO" id="GO:0008841">
    <property type="term" value="F:dihydrofolate synthase activity"/>
    <property type="evidence" value="ECO:0007669"/>
    <property type="project" value="TreeGrafter"/>
</dbReference>
<keyword evidence="2 7" id="KW-0436">Ligase</keyword>
<comment type="caution">
    <text evidence="9">The sequence shown here is derived from an EMBL/GenBank/DDBJ whole genome shotgun (WGS) entry which is preliminary data.</text>
</comment>
<dbReference type="Gene3D" id="3.40.1190.10">
    <property type="entry name" value="Mur-like, catalytic domain"/>
    <property type="match status" value="1"/>
</dbReference>
<dbReference type="PROSITE" id="PS01012">
    <property type="entry name" value="FOLYLPOLYGLU_SYNT_2"/>
    <property type="match status" value="1"/>
</dbReference>
<dbReference type="Gene3D" id="3.90.190.20">
    <property type="entry name" value="Mur ligase, C-terminal domain"/>
    <property type="match status" value="1"/>
</dbReference>
<dbReference type="InterPro" id="IPR036565">
    <property type="entry name" value="Mur-like_cat_sf"/>
</dbReference>
<keyword evidence="6" id="KW-0460">Magnesium</keyword>
<dbReference type="Pfam" id="PF08245">
    <property type="entry name" value="Mur_ligase_M"/>
    <property type="match status" value="1"/>
</dbReference>
<dbReference type="SUPFAM" id="SSF53244">
    <property type="entry name" value="MurD-like peptide ligases, peptide-binding domain"/>
    <property type="match status" value="1"/>
</dbReference>
<dbReference type="GO" id="GO:0005524">
    <property type="term" value="F:ATP binding"/>
    <property type="evidence" value="ECO:0007669"/>
    <property type="project" value="UniProtKB-KW"/>
</dbReference>
<dbReference type="GO" id="GO:0046872">
    <property type="term" value="F:metal ion binding"/>
    <property type="evidence" value="ECO:0007669"/>
    <property type="project" value="UniProtKB-KW"/>
</dbReference>
<dbReference type="SUPFAM" id="SSF53623">
    <property type="entry name" value="MurD-like peptide ligases, catalytic domain"/>
    <property type="match status" value="1"/>
</dbReference>
<organism evidence="9 10">
    <name type="scientific">Candidatus Egerieousia excrementavium</name>
    <dbReference type="NCBI Taxonomy" id="2840778"/>
    <lineage>
        <taxon>Bacteria</taxon>
        <taxon>Pseudomonadati</taxon>
        <taxon>Bacteroidota</taxon>
        <taxon>Bacteroidia</taxon>
        <taxon>Bacteroidales</taxon>
        <taxon>Candidatus Egerieousia</taxon>
    </lineage>
</organism>
<keyword evidence="4 7" id="KW-0547">Nucleotide-binding</keyword>
<accession>A0A9D9DM33</accession>
<evidence type="ECO:0000256" key="3">
    <source>
        <dbReference type="ARBA" id="ARBA00022723"/>
    </source>
</evidence>
<dbReference type="EMBL" id="JADINB010000068">
    <property type="protein sequence ID" value="MBO8428896.1"/>
    <property type="molecule type" value="Genomic_DNA"/>
</dbReference>
<evidence type="ECO:0000256" key="7">
    <source>
        <dbReference type="PIRNR" id="PIRNR001563"/>
    </source>
</evidence>
<dbReference type="InterPro" id="IPR018109">
    <property type="entry name" value="Folylpolyglutamate_synth_CS"/>
</dbReference>
<reference evidence="9" key="1">
    <citation type="submission" date="2020-10" db="EMBL/GenBank/DDBJ databases">
        <authorList>
            <person name="Gilroy R."/>
        </authorList>
    </citation>
    <scope>NUCLEOTIDE SEQUENCE</scope>
    <source>
        <strain evidence="9">15467</strain>
    </source>
</reference>
<gene>
    <name evidence="9" type="ORF">IAC68_03055</name>
</gene>
<evidence type="ECO:0000256" key="4">
    <source>
        <dbReference type="ARBA" id="ARBA00022741"/>
    </source>
</evidence>
<dbReference type="Proteomes" id="UP000823635">
    <property type="component" value="Unassembled WGS sequence"/>
</dbReference>
<evidence type="ECO:0000256" key="1">
    <source>
        <dbReference type="ARBA" id="ARBA00008276"/>
    </source>
</evidence>
<dbReference type="InterPro" id="IPR001645">
    <property type="entry name" value="Folylpolyglutamate_synth"/>
</dbReference>
<comment type="similarity">
    <text evidence="1 7">Belongs to the folylpolyglutamate synthase family.</text>
</comment>
<dbReference type="InterPro" id="IPR013221">
    <property type="entry name" value="Mur_ligase_cen"/>
</dbReference>
<sequence length="444" mass="49314">MDSELYDKEIEFIFNRFPSFQRDGGNAYKPGLENMRKIVAQLGNPQERFASVHIAGTNGKGSTSHMIAAAMSALDKKVGLYTSPHLTDFRERMKISSPEGRFIMPSKEFVYSFLTRNKSLFLDVDASFFEITTAMAFYWFAQEGVDIAVVECGLGGRLDATNIVTPVLSIITNIGMDHCEYLGDTPEKIAAEKCGIIKHGVPVVVGEKSGVASVFTEKARLMCSPLFFAEEQNAELFVDLKKMDLKGEYQKQNVRCVGVALKLLLDNMAVSVQAMSRLYRNIYNTAWLTSLRGRWMTLSEIPHIICDTGHNAHAFRILGEEMQRAVLRNSPFTGKPYGRGVAFFGVVADKDLEAIMHLLPAGYYYCFVNAKGKRALPAAILQEKMAGHGFKGMILGEGGVYESLALFFEGKMARPDDFIFIGGSSYVVAEALPFFEGKKNFFAE</sequence>
<reference evidence="9" key="2">
    <citation type="journal article" date="2021" name="PeerJ">
        <title>Extensive microbial diversity within the chicken gut microbiome revealed by metagenomics and culture.</title>
        <authorList>
            <person name="Gilroy R."/>
            <person name="Ravi A."/>
            <person name="Getino M."/>
            <person name="Pursley I."/>
            <person name="Horton D.L."/>
            <person name="Alikhan N.F."/>
            <person name="Baker D."/>
            <person name="Gharbi K."/>
            <person name="Hall N."/>
            <person name="Watson M."/>
            <person name="Adriaenssens E.M."/>
            <person name="Foster-Nyarko E."/>
            <person name="Jarju S."/>
            <person name="Secka A."/>
            <person name="Antonio M."/>
            <person name="Oren A."/>
            <person name="Chaudhuri R.R."/>
            <person name="La Ragione R."/>
            <person name="Hildebrand F."/>
            <person name="Pallen M.J."/>
        </authorList>
    </citation>
    <scope>NUCLEOTIDE SEQUENCE</scope>
    <source>
        <strain evidence="9">15467</strain>
    </source>
</reference>
<evidence type="ECO:0000313" key="9">
    <source>
        <dbReference type="EMBL" id="MBO8428896.1"/>
    </source>
</evidence>
<evidence type="ECO:0000259" key="8">
    <source>
        <dbReference type="Pfam" id="PF08245"/>
    </source>
</evidence>
<evidence type="ECO:0000256" key="5">
    <source>
        <dbReference type="ARBA" id="ARBA00022840"/>
    </source>
</evidence>
<dbReference type="InterPro" id="IPR036615">
    <property type="entry name" value="Mur_ligase_C_dom_sf"/>
</dbReference>
<proteinExistence type="inferred from homology"/>
<protein>
    <submittedName>
        <fullName evidence="9">Bifunctional folylpolyglutamate synthase/dihydrofolate synthase</fullName>
    </submittedName>
</protein>
<dbReference type="PIRSF" id="PIRSF001563">
    <property type="entry name" value="Folylpolyglu_synth"/>
    <property type="match status" value="1"/>
</dbReference>
<dbReference type="PANTHER" id="PTHR11136">
    <property type="entry name" value="FOLYLPOLYGLUTAMATE SYNTHASE-RELATED"/>
    <property type="match status" value="1"/>
</dbReference>
<feature type="domain" description="Mur ligase central" evidence="8">
    <location>
        <begin position="54"/>
        <end position="275"/>
    </location>
</feature>
<name>A0A9D9DM33_9BACT</name>
<dbReference type="PANTHER" id="PTHR11136:SF0">
    <property type="entry name" value="DIHYDROFOLATE SYNTHETASE-RELATED"/>
    <property type="match status" value="1"/>
</dbReference>